<evidence type="ECO:0000313" key="12">
    <source>
        <dbReference type="EMBL" id="KGK39982.1"/>
    </source>
</evidence>
<dbReference type="HOGENOM" id="CLU_076902_4_2_1"/>
<comment type="similarity">
    <text evidence="3">Belongs to the snRNP SmB/SmN family.</text>
</comment>
<dbReference type="GO" id="GO:0071013">
    <property type="term" value="C:catalytic step 2 spliceosome"/>
    <property type="evidence" value="ECO:0007669"/>
    <property type="project" value="TreeGrafter"/>
</dbReference>
<organism evidence="12 14">
    <name type="scientific">Pichia kudriavzevii</name>
    <name type="common">Yeast</name>
    <name type="synonym">Issatchenkia orientalis</name>
    <dbReference type="NCBI Taxonomy" id="4909"/>
    <lineage>
        <taxon>Eukaryota</taxon>
        <taxon>Fungi</taxon>
        <taxon>Dikarya</taxon>
        <taxon>Ascomycota</taxon>
        <taxon>Saccharomycotina</taxon>
        <taxon>Pichiomycetes</taxon>
        <taxon>Pichiales</taxon>
        <taxon>Pichiaceae</taxon>
        <taxon>Pichia</taxon>
    </lineage>
</organism>
<protein>
    <recommendedName>
        <fullName evidence="10">Sm protein B</fullName>
    </recommendedName>
</protein>
<evidence type="ECO:0000256" key="3">
    <source>
        <dbReference type="ARBA" id="ARBA00009123"/>
    </source>
</evidence>
<reference evidence="12" key="2">
    <citation type="submission" date="2014-08" db="EMBL/GenBank/DDBJ databases">
        <title>Exploiting Issatchenkia orientalis SD108 for Succinic Acid Production.</title>
        <authorList>
            <person name="Xiao H."/>
            <person name="Shao Z."/>
            <person name="Jiang Y."/>
            <person name="Dole S."/>
            <person name="Zhao H."/>
        </authorList>
    </citation>
    <scope>NUCLEOTIDE SEQUENCE [LARGE SCALE GENOMIC DNA]</scope>
    <source>
        <strain evidence="12">SD108</strain>
    </source>
</reference>
<keyword evidence="9" id="KW-0687">Ribonucleoprotein</keyword>
<evidence type="ECO:0000256" key="1">
    <source>
        <dbReference type="ARBA" id="ARBA00004123"/>
    </source>
</evidence>
<dbReference type="EMBL" id="JQFK01000005">
    <property type="protein sequence ID" value="KGK39982.1"/>
    <property type="molecule type" value="Genomic_DNA"/>
</dbReference>
<keyword evidence="4" id="KW-0963">Cytoplasm</keyword>
<dbReference type="Proteomes" id="UP000029867">
    <property type="component" value="Unassembled WGS sequence"/>
</dbReference>
<dbReference type="PANTHER" id="PTHR10701:SF0">
    <property type="entry name" value="SMALL NUCLEAR RIBONUCLEOPROTEIN-ASSOCIATED PROTEIN B"/>
    <property type="match status" value="1"/>
</dbReference>
<dbReference type="PANTHER" id="PTHR10701">
    <property type="entry name" value="SMALL NUCLEAR RIBONUCLEOPROTEIN-ASSOCIATED PROTEIN B AND N"/>
    <property type="match status" value="1"/>
</dbReference>
<dbReference type="Pfam" id="PF01423">
    <property type="entry name" value="LSM"/>
    <property type="match status" value="1"/>
</dbReference>
<dbReference type="InterPro" id="IPR001163">
    <property type="entry name" value="Sm_dom_euk/arc"/>
</dbReference>
<dbReference type="EMBL" id="NHMM01000002">
    <property type="protein sequence ID" value="OUT23111.1"/>
    <property type="molecule type" value="Genomic_DNA"/>
</dbReference>
<dbReference type="GO" id="GO:0071004">
    <property type="term" value="C:U2-type prespliceosome"/>
    <property type="evidence" value="ECO:0007669"/>
    <property type="project" value="TreeGrafter"/>
</dbReference>
<comment type="subcellular location">
    <subcellularLocation>
        <location evidence="2">Cytoplasm</location>
    </subcellularLocation>
    <subcellularLocation>
        <location evidence="1">Nucleus</location>
    </subcellularLocation>
</comment>
<evidence type="ECO:0000313" key="15">
    <source>
        <dbReference type="Proteomes" id="UP000195871"/>
    </source>
</evidence>
<evidence type="ECO:0000259" key="11">
    <source>
        <dbReference type="PROSITE" id="PS52002"/>
    </source>
</evidence>
<evidence type="ECO:0000256" key="7">
    <source>
        <dbReference type="ARBA" id="ARBA00023187"/>
    </source>
</evidence>
<dbReference type="VEuPathDB" id="FungiDB:C5L36_0A02220"/>
<feature type="domain" description="Sm" evidence="11">
    <location>
        <begin position="7"/>
        <end position="100"/>
    </location>
</feature>
<reference evidence="14" key="1">
    <citation type="journal article" date="2014" name="Microb. Cell Fact.">
        <title>Exploiting Issatchenkia orientalis SD108 for succinic acid production.</title>
        <authorList>
            <person name="Xiao H."/>
            <person name="Shao Z."/>
            <person name="Jiang Y."/>
            <person name="Dole S."/>
            <person name="Zhao H."/>
        </authorList>
    </citation>
    <scope>NUCLEOTIDE SEQUENCE [LARGE SCALE GENOMIC DNA]</scope>
    <source>
        <strain evidence="14">SD108</strain>
    </source>
</reference>
<dbReference type="GO" id="GO:0000398">
    <property type="term" value="P:mRNA splicing, via spliceosome"/>
    <property type="evidence" value="ECO:0007669"/>
    <property type="project" value="TreeGrafter"/>
</dbReference>
<dbReference type="GO" id="GO:0005685">
    <property type="term" value="C:U1 snRNP"/>
    <property type="evidence" value="ECO:0007669"/>
    <property type="project" value="TreeGrafter"/>
</dbReference>
<dbReference type="SMART" id="SM00651">
    <property type="entry name" value="Sm"/>
    <property type="match status" value="1"/>
</dbReference>
<dbReference type="PROSITE" id="PS52002">
    <property type="entry name" value="SM"/>
    <property type="match status" value="1"/>
</dbReference>
<evidence type="ECO:0000256" key="8">
    <source>
        <dbReference type="ARBA" id="ARBA00023242"/>
    </source>
</evidence>
<evidence type="ECO:0000256" key="4">
    <source>
        <dbReference type="ARBA" id="ARBA00022490"/>
    </source>
</evidence>
<keyword evidence="6" id="KW-0694">RNA-binding</keyword>
<dbReference type="Gene3D" id="2.30.30.100">
    <property type="match status" value="1"/>
</dbReference>
<dbReference type="GO" id="GO:0005686">
    <property type="term" value="C:U2 snRNP"/>
    <property type="evidence" value="ECO:0007669"/>
    <property type="project" value="TreeGrafter"/>
</dbReference>
<dbReference type="GO" id="GO:0005682">
    <property type="term" value="C:U5 snRNP"/>
    <property type="evidence" value="ECO:0007669"/>
    <property type="project" value="TreeGrafter"/>
</dbReference>
<dbReference type="GO" id="GO:0005737">
    <property type="term" value="C:cytoplasm"/>
    <property type="evidence" value="ECO:0007669"/>
    <property type="project" value="UniProtKB-SubCell"/>
</dbReference>
<dbReference type="InterPro" id="IPR010920">
    <property type="entry name" value="LSM_dom_sf"/>
</dbReference>
<keyword evidence="8" id="KW-0539">Nucleus</keyword>
<dbReference type="CDD" id="cd01717">
    <property type="entry name" value="Sm_B"/>
    <property type="match status" value="1"/>
</dbReference>
<comment type="caution">
    <text evidence="12">The sequence shown here is derived from an EMBL/GenBank/DDBJ whole genome shotgun (WGS) entry which is preliminary data.</text>
</comment>
<dbReference type="GO" id="GO:0046540">
    <property type="term" value="C:U4/U6 x U5 tri-snRNP complex"/>
    <property type="evidence" value="ECO:0007669"/>
    <property type="project" value="TreeGrafter"/>
</dbReference>
<evidence type="ECO:0000256" key="6">
    <source>
        <dbReference type="ARBA" id="ARBA00022884"/>
    </source>
</evidence>
<evidence type="ECO:0000313" key="13">
    <source>
        <dbReference type="EMBL" id="OUT23111.1"/>
    </source>
</evidence>
<dbReference type="GO" id="GO:0003723">
    <property type="term" value="F:RNA binding"/>
    <property type="evidence" value="ECO:0007669"/>
    <property type="project" value="UniProtKB-KW"/>
</dbReference>
<dbReference type="InterPro" id="IPR050914">
    <property type="entry name" value="snRNP_SmB/NAA38-like"/>
</dbReference>
<evidence type="ECO:0000256" key="5">
    <source>
        <dbReference type="ARBA" id="ARBA00022664"/>
    </source>
</evidence>
<proteinExistence type="inferred from homology"/>
<name>A0A099P6Y8_PICKU</name>
<dbReference type="GO" id="GO:0070990">
    <property type="term" value="F:snRNP binding"/>
    <property type="evidence" value="ECO:0007669"/>
    <property type="project" value="TreeGrafter"/>
</dbReference>
<evidence type="ECO:0000313" key="14">
    <source>
        <dbReference type="Proteomes" id="UP000029867"/>
    </source>
</evidence>
<evidence type="ECO:0000256" key="2">
    <source>
        <dbReference type="ARBA" id="ARBA00004496"/>
    </source>
</evidence>
<dbReference type="Proteomes" id="UP000195871">
    <property type="component" value="Unassembled WGS sequence"/>
</dbReference>
<dbReference type="InterPro" id="IPR047575">
    <property type="entry name" value="Sm"/>
</dbReference>
<keyword evidence="7" id="KW-0508">mRNA splicing</keyword>
<sequence>MVLGRVPKNTRLETLIGFKVKVTTNNTSTFIGSLKSYDKFMNLVLTECEEFRLTKKSKKYLGQTKNEEVDEGKIKEQKRFLGLVLVRGENVVSVVAEAAPNSKSLKPQLRIKKGKVSINPLKRKIACEEGDNKTNSGVKKPTTRK</sequence>
<dbReference type="GO" id="GO:0005687">
    <property type="term" value="C:U4 snRNP"/>
    <property type="evidence" value="ECO:0007669"/>
    <property type="project" value="TreeGrafter"/>
</dbReference>
<keyword evidence="5" id="KW-0507">mRNA processing</keyword>
<dbReference type="SUPFAM" id="SSF50182">
    <property type="entry name" value="Sm-like ribonucleoproteins"/>
    <property type="match status" value="1"/>
</dbReference>
<dbReference type="eggNOG" id="KOG3168">
    <property type="taxonomic scope" value="Eukaryota"/>
</dbReference>
<evidence type="ECO:0000256" key="9">
    <source>
        <dbReference type="ARBA" id="ARBA00023274"/>
    </source>
</evidence>
<evidence type="ECO:0000256" key="10">
    <source>
        <dbReference type="ARBA" id="ARBA00041355"/>
    </source>
</evidence>
<accession>A0A099P6Y8</accession>
<dbReference type="AlphaFoldDB" id="A0A099P6Y8"/>
<gene>
    <name evidence="13" type="ORF">CAS74_001419</name>
    <name evidence="12" type="ORF">JL09_g855</name>
</gene>
<reference evidence="13 15" key="3">
    <citation type="submission" date="2017-05" db="EMBL/GenBank/DDBJ databases">
        <title>The Genome Sequence of Candida krusei Ckrusei653.</title>
        <authorList>
            <person name="Cuomo C."/>
            <person name="Forche A."/>
            <person name="Young S."/>
            <person name="Abouelleil A."/>
            <person name="Cao P."/>
            <person name="Chapman S."/>
            <person name="Cusick C."/>
            <person name="Shea T."/>
            <person name="Nusbaum C."/>
            <person name="Birren B."/>
        </authorList>
    </citation>
    <scope>NUCLEOTIDE SEQUENCE [LARGE SCALE GENOMIC DNA]</scope>
    <source>
        <strain evidence="13 15">Ckrusei653</strain>
    </source>
</reference>